<dbReference type="PANTHER" id="PTHR46967">
    <property type="entry name" value="INSULIN-LIKE GROWTH FACTOR BINDING PROTEIN,N-TERMINAL"/>
    <property type="match status" value="1"/>
</dbReference>
<dbReference type="SUPFAM" id="SSF57184">
    <property type="entry name" value="Growth factor receptor domain"/>
    <property type="match status" value="1"/>
</dbReference>
<evidence type="ECO:0008006" key="5">
    <source>
        <dbReference type="Google" id="ProtNLM"/>
    </source>
</evidence>
<feature type="non-terminal residue" evidence="2">
    <location>
        <position position="1"/>
    </location>
</feature>
<evidence type="ECO:0000313" key="3">
    <source>
        <dbReference type="EMBL" id="CAF4021285.1"/>
    </source>
</evidence>
<dbReference type="Proteomes" id="UP000681722">
    <property type="component" value="Unassembled WGS sequence"/>
</dbReference>
<dbReference type="OrthoDB" id="439917at2759"/>
<name>A0A815A295_9BILA</name>
<dbReference type="InterPro" id="IPR009030">
    <property type="entry name" value="Growth_fac_rcpt_cys_sf"/>
</dbReference>
<accession>A0A815A295</accession>
<comment type="caution">
    <text evidence="2">The sequence shown here is derived from an EMBL/GenBank/DDBJ whole genome shotgun (WGS) entry which is preliminary data.</text>
</comment>
<feature type="signal peptide" evidence="1">
    <location>
        <begin position="1"/>
        <end position="22"/>
    </location>
</feature>
<dbReference type="PANTHER" id="PTHR46967:SF3">
    <property type="match status" value="1"/>
</dbReference>
<dbReference type="EMBL" id="CAJOBC010014785">
    <property type="protein sequence ID" value="CAF4021285.1"/>
    <property type="molecule type" value="Genomic_DNA"/>
</dbReference>
<organism evidence="2 4">
    <name type="scientific">Didymodactylos carnosus</name>
    <dbReference type="NCBI Taxonomy" id="1234261"/>
    <lineage>
        <taxon>Eukaryota</taxon>
        <taxon>Metazoa</taxon>
        <taxon>Spiralia</taxon>
        <taxon>Gnathifera</taxon>
        <taxon>Rotifera</taxon>
        <taxon>Eurotatoria</taxon>
        <taxon>Bdelloidea</taxon>
        <taxon>Philodinida</taxon>
        <taxon>Philodinidae</taxon>
        <taxon>Didymodactylos</taxon>
    </lineage>
</organism>
<dbReference type="SMART" id="SM01411">
    <property type="entry name" value="Ephrin_rec_like"/>
    <property type="match status" value="2"/>
</dbReference>
<dbReference type="Proteomes" id="UP000663829">
    <property type="component" value="Unassembled WGS sequence"/>
</dbReference>
<gene>
    <name evidence="2" type="ORF">GPM918_LOCUS26162</name>
    <name evidence="3" type="ORF">SRO942_LOCUS26258</name>
</gene>
<reference evidence="2" key="1">
    <citation type="submission" date="2021-02" db="EMBL/GenBank/DDBJ databases">
        <authorList>
            <person name="Nowell W R."/>
        </authorList>
    </citation>
    <scope>NUCLEOTIDE SEQUENCE</scope>
</reference>
<dbReference type="EMBL" id="CAJNOQ010010430">
    <property type="protein sequence ID" value="CAF1251642.1"/>
    <property type="molecule type" value="Genomic_DNA"/>
</dbReference>
<evidence type="ECO:0000313" key="2">
    <source>
        <dbReference type="EMBL" id="CAF1251642.1"/>
    </source>
</evidence>
<sequence>MHRRSVILMSLILSVVVGNVYTDIKHCPAGSYCPANMKTGQPIPCPAGTFSNVGQGACTPCQSGFHATKPGSTYCTICPAGYYCPYAHLSPLPCPLGQANDQRGQISCTNCNIGYYTTDKGST</sequence>
<evidence type="ECO:0000256" key="1">
    <source>
        <dbReference type="SAM" id="SignalP"/>
    </source>
</evidence>
<evidence type="ECO:0000313" key="4">
    <source>
        <dbReference type="Proteomes" id="UP000663829"/>
    </source>
</evidence>
<dbReference type="AlphaFoldDB" id="A0A815A295"/>
<keyword evidence="1" id="KW-0732">Signal</keyword>
<protein>
    <recommendedName>
        <fullName evidence="5">Tyrosine-protein kinase ephrin type A/B receptor-like domain-containing protein</fullName>
    </recommendedName>
</protein>
<dbReference type="Gene3D" id="2.10.50.10">
    <property type="entry name" value="Tumor Necrosis Factor Receptor, subunit A, domain 2"/>
    <property type="match status" value="1"/>
</dbReference>
<feature type="chain" id="PRO_5036226793" description="Tyrosine-protein kinase ephrin type A/B receptor-like domain-containing protein" evidence="1">
    <location>
        <begin position="23"/>
        <end position="123"/>
    </location>
</feature>
<proteinExistence type="predicted"/>
<keyword evidence="4" id="KW-1185">Reference proteome</keyword>